<dbReference type="AlphaFoldDB" id="A0A1W1CZI4"/>
<feature type="region of interest" description="Disordered" evidence="1">
    <location>
        <begin position="229"/>
        <end position="250"/>
    </location>
</feature>
<feature type="compositionally biased region" description="Low complexity" evidence="1">
    <location>
        <begin position="198"/>
        <end position="208"/>
    </location>
</feature>
<proteinExistence type="predicted"/>
<reference evidence="2" key="1">
    <citation type="submission" date="2016-10" db="EMBL/GenBank/DDBJ databases">
        <authorList>
            <person name="de Groot N.N."/>
        </authorList>
    </citation>
    <scope>NUCLEOTIDE SEQUENCE</scope>
</reference>
<evidence type="ECO:0000313" key="2">
    <source>
        <dbReference type="EMBL" id="SFV71041.1"/>
    </source>
</evidence>
<organism evidence="2">
    <name type="scientific">hydrothermal vent metagenome</name>
    <dbReference type="NCBI Taxonomy" id="652676"/>
    <lineage>
        <taxon>unclassified sequences</taxon>
        <taxon>metagenomes</taxon>
        <taxon>ecological metagenomes</taxon>
    </lineage>
</organism>
<protein>
    <submittedName>
        <fullName evidence="2">Autotransporter adhesin</fullName>
    </submittedName>
</protein>
<gene>
    <name evidence="2" type="ORF">MNB_SM-5-13</name>
</gene>
<dbReference type="PROSITE" id="PS51257">
    <property type="entry name" value="PROKAR_LIPOPROTEIN"/>
    <property type="match status" value="1"/>
</dbReference>
<dbReference type="EMBL" id="FPHH01000171">
    <property type="protein sequence ID" value="SFV71041.1"/>
    <property type="molecule type" value="Genomic_DNA"/>
</dbReference>
<sequence>MFFSYTKQNRVLSVAAATLLSIGVVGCGGGGGSDSSTTPSTTATKIGQFIDAPVEGLHYQTATQNGYTDAQGHFKYKDGESVEFQLGTLSLGNSEAKDVLTPYDITDDNNTAINIALLLQNFDGDRANQNIIDLSKLRTYDFSENDINLSISHNDFKNRLSTLLATPSFQDYVDNTNHDLIDEITAKNNMDNWNTYTQESTASSTTSSPAIDNNGATDKNLEEQFTNFEIQPAIDENKTTTGTATATTGESNMLPDLSEYTNIAIYKHVNSNIFDSQFQDTDEETGATIYRQKVDTDISCESLGFSPMGAGLDNESSYKTFMDGQRMCVEVDENPNSMIYGSDTEISYQN</sequence>
<feature type="compositionally biased region" description="Low complexity" evidence="1">
    <location>
        <begin position="239"/>
        <end position="249"/>
    </location>
</feature>
<feature type="region of interest" description="Disordered" evidence="1">
    <location>
        <begin position="198"/>
        <end position="217"/>
    </location>
</feature>
<name>A0A1W1CZI4_9ZZZZ</name>
<accession>A0A1W1CZI4</accession>
<evidence type="ECO:0000256" key="1">
    <source>
        <dbReference type="SAM" id="MobiDB-lite"/>
    </source>
</evidence>